<feature type="region of interest" description="Disordered" evidence="19">
    <location>
        <begin position="1101"/>
        <end position="1125"/>
    </location>
</feature>
<feature type="repeat" description="ANK" evidence="18">
    <location>
        <begin position="1038"/>
        <end position="1070"/>
    </location>
</feature>
<dbReference type="GO" id="GO:0004842">
    <property type="term" value="F:ubiquitin-protein transferase activity"/>
    <property type="evidence" value="ECO:0007669"/>
    <property type="project" value="TreeGrafter"/>
</dbReference>
<dbReference type="GO" id="GO:0008081">
    <property type="term" value="F:phosphoric diester hydrolase activity"/>
    <property type="evidence" value="ECO:0007669"/>
    <property type="project" value="InterPro"/>
</dbReference>
<dbReference type="PANTHER" id="PTHR12888">
    <property type="entry name" value="PEROXISOME ASSEMBLY PROTEIN 12 PEROXIN-12"/>
    <property type="match status" value="1"/>
</dbReference>
<dbReference type="InterPro" id="IPR057506">
    <property type="entry name" value="C2_GPCPD1"/>
</dbReference>
<comment type="similarity">
    <text evidence="3">Belongs to the pex2/pex10/pex12 family.</text>
</comment>
<dbReference type="Pfam" id="PF04757">
    <property type="entry name" value="Pex2_Pex12"/>
    <property type="match status" value="1"/>
</dbReference>
<dbReference type="PANTHER" id="PTHR12888:SF0">
    <property type="entry name" value="PEROXISOME ASSEMBLY PROTEIN 12"/>
    <property type="match status" value="1"/>
</dbReference>
<evidence type="ECO:0000256" key="4">
    <source>
        <dbReference type="ARBA" id="ARBA00018980"/>
    </source>
</evidence>
<feature type="compositionally biased region" description="Polar residues" evidence="19">
    <location>
        <begin position="1335"/>
        <end position="1344"/>
    </location>
</feature>
<dbReference type="SUPFAM" id="SSF48403">
    <property type="entry name" value="Ankyrin repeat"/>
    <property type="match status" value="1"/>
</dbReference>
<evidence type="ECO:0000256" key="17">
    <source>
        <dbReference type="ARBA" id="ARBA00034505"/>
    </source>
</evidence>
<dbReference type="PROSITE" id="PS51704">
    <property type="entry name" value="GP_PDE"/>
    <property type="match status" value="1"/>
</dbReference>
<feature type="repeat" description="ANK" evidence="18">
    <location>
        <begin position="1005"/>
        <end position="1025"/>
    </location>
</feature>
<keyword evidence="7" id="KW-0479">Metal-binding</keyword>
<keyword evidence="12" id="KW-1133">Transmembrane helix</keyword>
<evidence type="ECO:0000259" key="21">
    <source>
        <dbReference type="PROSITE" id="PS51704"/>
    </source>
</evidence>
<keyword evidence="13 18" id="KW-0040">ANK repeat</keyword>
<feature type="region of interest" description="Disordered" evidence="19">
    <location>
        <begin position="1318"/>
        <end position="1350"/>
    </location>
</feature>
<name>A0AAD7TV76_9APHY</name>
<dbReference type="GO" id="GO:1990429">
    <property type="term" value="C:peroxisomal importomer complex"/>
    <property type="evidence" value="ECO:0007669"/>
    <property type="project" value="TreeGrafter"/>
</dbReference>
<evidence type="ECO:0000313" key="22">
    <source>
        <dbReference type="EMBL" id="KAJ8483322.1"/>
    </source>
</evidence>
<dbReference type="SMART" id="SM00248">
    <property type="entry name" value="ANK"/>
    <property type="match status" value="7"/>
</dbReference>
<dbReference type="InterPro" id="IPR030395">
    <property type="entry name" value="GP_PDE_dom"/>
</dbReference>
<organism evidence="22 23">
    <name type="scientific">Trametes cubensis</name>
    <dbReference type="NCBI Taxonomy" id="1111947"/>
    <lineage>
        <taxon>Eukaryota</taxon>
        <taxon>Fungi</taxon>
        <taxon>Dikarya</taxon>
        <taxon>Basidiomycota</taxon>
        <taxon>Agaricomycotina</taxon>
        <taxon>Agaricomycetes</taxon>
        <taxon>Polyporales</taxon>
        <taxon>Polyporaceae</taxon>
        <taxon>Trametes</taxon>
    </lineage>
</organism>
<reference evidence="22" key="1">
    <citation type="submission" date="2022-11" db="EMBL/GenBank/DDBJ databases">
        <title>Genome Sequence of Cubamyces cubensis.</title>
        <authorList>
            <person name="Buettner E."/>
        </authorList>
    </citation>
    <scope>NUCLEOTIDE SEQUENCE</scope>
    <source>
        <strain evidence="22">MPL-01</strain>
    </source>
</reference>
<dbReference type="Gene3D" id="3.20.20.190">
    <property type="entry name" value="Phosphatidylinositol (PI) phosphodiesterase"/>
    <property type="match status" value="1"/>
</dbReference>
<sequence>MATLFPPPCSHWQLPTFQSLLVKGPYHASAPFHLALSHATAHPDDKVILLTPNRRRVKDSLVEFNEEWLGQKSGHGSVSAAARRIEIFYPPTLAHLRFLLSTLHEYYETLHDPKTTLDVAPSLLILHEISSYFSTSSSEATVSAYLSVVSSALALTTSWSPNSTKASQFALFDSGVSNLRLPILRPLSFDDQDGNAHSHRDTLTALLERYFEWIAEVHIEHETDRPTEEQKVTESTTAKVLQLSSSQESSYQEGGDVKIVWRRGSAEAYPVRASCPGTAEGLAPTSPEVRALVNRHEEFYALLMFFVERHYLRTQGASFAENFYGLKRRRVPLFKTDRARSAAGGVFPEEKLRDREIWRSLLFLVGLPYIRAKAQDYFEELGGGVQSDIVEESRQTLVDESWRGRLKRLYKMAYPWLNTSFEVWLLLYNVAYLFEKTPYYRPWLSWVGVDLRRISADDMRAAQSIVQKSVKPTPKGFVALLKHILRRSPRLLLDSLKVLLPTAIFFIKFLEWWYSPSSPARSLSVSPLGPAVPPPRLLAPHPQGIRVDDVEYGFGKQIQAEQVPGWSAYYLDYKALKKIISSLAANRPPSEAAAFGPPGNVAVPNEEPPLYASLGQDDDRGPSFQAHKAAFFFKLERELEKINAFYLEKEAELKLRLETLLSKRRAAAMRVLPDALDDATKNHVEWSAVEEGFRLLERDIGKLQQFVEINAMGFRKILKKWDKRSRSTTKELYLSRQVEVQPVFNRQLISELADTVAACLLDLTDLSIGLGNELTVAEDVILSHQLNIDRSVQMAPFYDLESNLRKALADKDATAVRDLVRYSDSLAQSREARNHVTRILWKAVIDAPQDLADLILASTVSPFDYTFVDDINGRTCLHEAAIAGILRLVDLCLAGGVQKDKTDAYGRSALHYAAMHGHGAVCQRLIQVGLPPDVVDVDNCTPLIYATLKGCVVCLKALLGEGGVSVRTPSSNTDLMPLSLAARAGHLEVVVLLLEFGAPSLPNTNGEYPIHLAAQEGHADVCRTLSRQEGWDVPDKYNEWTPLFHAARFGRHDCLQVLLDVGCRINITDEAGNSPMYYAAWYGHRRCVALLVEAAARAQAAQPTASRSSPLTHTQRSTGTDSDIDAIPSLYLPPPMMPYRVYGHNYLDRTSLIQVTIGHLTTCYKTSNAQAAVRLRHPLAGPQYDDRYLHASPLLKLVMTATPVVTSAPYSIPLPIRDQKIVFTFQVSSPESLSLEFSLYPNFGTKTIGRATALPSLFQNIQNSEPFTLPILDPRLHVIGEVSFEVNIISPFNGVKLEIGGAVETYWKSLAMPVPSTSSKILPPRPPQHGRPLGSAQTSPSNPSLAMAGGHSLTHSSVTGSYIYVTVQVTRDLHPVIFADWKLPDDHYDLGVSDVTLAQFQSLGVRLGRSTAAPEAASAPSAWSRWILSSMTTLQELLRLVPASYGICVEIAYAPLRVRRRQSLRHQLDLNDVVNAVLRTVYDTSSLEGQMARRPVVFTSFSPDICAALNWKQPNYPVFLASQCGELSRAPPSATALNMDDVHDYRLWSLDAAVEFSKMNNLLGVILDAGLLARVPSLIQGVKDFGLLVGTFGLLEDLERLPSSAGAEASGVDAVLHDGVLTYFNHGKKGMQGI</sequence>
<evidence type="ECO:0000256" key="10">
    <source>
        <dbReference type="ARBA" id="ARBA00022833"/>
    </source>
</evidence>
<dbReference type="SUPFAM" id="SSF51695">
    <property type="entry name" value="PLC-like phosphodiesterases"/>
    <property type="match status" value="1"/>
</dbReference>
<evidence type="ECO:0000256" key="7">
    <source>
        <dbReference type="ARBA" id="ARBA00022723"/>
    </source>
</evidence>
<evidence type="ECO:0000256" key="5">
    <source>
        <dbReference type="ARBA" id="ARBA00022448"/>
    </source>
</evidence>
<comment type="caution">
    <text evidence="22">The sequence shown here is derived from an EMBL/GenBank/DDBJ whole genome shotgun (WGS) entry which is preliminary data.</text>
</comment>
<evidence type="ECO:0000256" key="8">
    <source>
        <dbReference type="ARBA" id="ARBA00022737"/>
    </source>
</evidence>
<feature type="repeat" description="ANK" evidence="18">
    <location>
        <begin position="872"/>
        <end position="904"/>
    </location>
</feature>
<comment type="subcellular location">
    <subcellularLocation>
        <location evidence="1">Peroxisome membrane</location>
        <topology evidence="1">Multi-pass membrane protein</topology>
    </subcellularLocation>
</comment>
<dbReference type="PROSITE" id="PS50297">
    <property type="entry name" value="ANK_REP_REGION"/>
    <property type="match status" value="4"/>
</dbReference>
<dbReference type="GO" id="GO:0006513">
    <property type="term" value="P:protein monoubiquitination"/>
    <property type="evidence" value="ECO:0007669"/>
    <property type="project" value="TreeGrafter"/>
</dbReference>
<dbReference type="Pfam" id="PF00023">
    <property type="entry name" value="Ank"/>
    <property type="match status" value="1"/>
</dbReference>
<accession>A0AAD7TV76</accession>
<dbReference type="Proteomes" id="UP001215151">
    <property type="component" value="Unassembled WGS sequence"/>
</dbReference>
<evidence type="ECO:0000256" key="3">
    <source>
        <dbReference type="ARBA" id="ARBA00008704"/>
    </source>
</evidence>
<proteinExistence type="inferred from homology"/>
<dbReference type="InterPro" id="IPR002110">
    <property type="entry name" value="Ankyrin_rpt"/>
</dbReference>
<evidence type="ECO:0000256" key="9">
    <source>
        <dbReference type="ARBA" id="ARBA00022771"/>
    </source>
</evidence>
<feature type="repeat" description="ANK" evidence="18">
    <location>
        <begin position="905"/>
        <end position="937"/>
    </location>
</feature>
<evidence type="ECO:0000256" key="15">
    <source>
        <dbReference type="ARBA" id="ARBA00023140"/>
    </source>
</evidence>
<dbReference type="Pfam" id="PF03105">
    <property type="entry name" value="SPX"/>
    <property type="match status" value="2"/>
</dbReference>
<dbReference type="GO" id="GO:0006629">
    <property type="term" value="P:lipid metabolic process"/>
    <property type="evidence" value="ECO:0007669"/>
    <property type="project" value="InterPro"/>
</dbReference>
<dbReference type="InterPro" id="IPR004331">
    <property type="entry name" value="SPX_dom"/>
</dbReference>
<dbReference type="Gene3D" id="1.25.40.20">
    <property type="entry name" value="Ankyrin repeat-containing domain"/>
    <property type="match status" value="1"/>
</dbReference>
<evidence type="ECO:0000256" key="2">
    <source>
        <dbReference type="ARBA" id="ARBA00004906"/>
    </source>
</evidence>
<feature type="repeat" description="ANK" evidence="18">
    <location>
        <begin position="1071"/>
        <end position="1103"/>
    </location>
</feature>
<keyword evidence="6" id="KW-0812">Transmembrane</keyword>
<keyword evidence="8" id="KW-0677">Repeat</keyword>
<evidence type="ECO:0000256" key="13">
    <source>
        <dbReference type="ARBA" id="ARBA00023043"/>
    </source>
</evidence>
<dbReference type="CDD" id="cd14483">
    <property type="entry name" value="SPX_PHO81_NUC-2_like"/>
    <property type="match status" value="1"/>
</dbReference>
<dbReference type="EMBL" id="JAPEVG010000096">
    <property type="protein sequence ID" value="KAJ8483322.1"/>
    <property type="molecule type" value="Genomic_DNA"/>
</dbReference>
<feature type="compositionally biased region" description="Polar residues" evidence="19">
    <location>
        <begin position="1111"/>
        <end position="1121"/>
    </location>
</feature>
<comment type="subunit">
    <text evidence="17">Component of the PEX2-PEX10-PEX12 retrotranslocation channel, composed of PEX2, PEX10 and PEX12.</text>
</comment>
<dbReference type="GO" id="GO:0005778">
    <property type="term" value="C:peroxisomal membrane"/>
    <property type="evidence" value="ECO:0007669"/>
    <property type="project" value="UniProtKB-SubCell"/>
</dbReference>
<keyword evidence="23" id="KW-1185">Reference proteome</keyword>
<dbReference type="InterPro" id="IPR017946">
    <property type="entry name" value="PLC-like_Pdiesterase_TIM-brl"/>
</dbReference>
<evidence type="ECO:0000256" key="14">
    <source>
        <dbReference type="ARBA" id="ARBA00023136"/>
    </source>
</evidence>
<feature type="compositionally biased region" description="Low complexity" evidence="19">
    <location>
        <begin position="1101"/>
        <end position="1110"/>
    </location>
</feature>
<evidence type="ECO:0000256" key="1">
    <source>
        <dbReference type="ARBA" id="ARBA00004585"/>
    </source>
</evidence>
<evidence type="ECO:0000256" key="11">
    <source>
        <dbReference type="ARBA" id="ARBA00022927"/>
    </source>
</evidence>
<dbReference type="Pfam" id="PF12796">
    <property type="entry name" value="Ank_2"/>
    <property type="match status" value="2"/>
</dbReference>
<evidence type="ECO:0000313" key="23">
    <source>
        <dbReference type="Proteomes" id="UP001215151"/>
    </source>
</evidence>
<comment type="pathway">
    <text evidence="2">Protein modification; protein ubiquitination.</text>
</comment>
<dbReference type="InterPro" id="IPR006845">
    <property type="entry name" value="Pex_N"/>
</dbReference>
<evidence type="ECO:0000256" key="19">
    <source>
        <dbReference type="SAM" id="MobiDB-lite"/>
    </source>
</evidence>
<keyword evidence="11" id="KW-0653">Protein transport</keyword>
<keyword evidence="5" id="KW-0813">Transport</keyword>
<evidence type="ECO:0000256" key="16">
    <source>
        <dbReference type="ARBA" id="ARBA00029692"/>
    </source>
</evidence>
<evidence type="ECO:0000256" key="18">
    <source>
        <dbReference type="PROSITE-ProRule" id="PRU00023"/>
    </source>
</evidence>
<keyword evidence="15" id="KW-0576">Peroxisome</keyword>
<evidence type="ECO:0000256" key="6">
    <source>
        <dbReference type="ARBA" id="ARBA00022692"/>
    </source>
</evidence>
<dbReference type="PROSITE" id="PS51382">
    <property type="entry name" value="SPX"/>
    <property type="match status" value="1"/>
</dbReference>
<gene>
    <name evidence="22" type="ORF">ONZ51_g4788</name>
</gene>
<protein>
    <recommendedName>
        <fullName evidence="4">Peroxisome assembly protein 12</fullName>
    </recommendedName>
    <alternativeName>
        <fullName evidence="16">Peroxin-12</fullName>
    </alternativeName>
</protein>
<dbReference type="Pfam" id="PF03009">
    <property type="entry name" value="GDPD"/>
    <property type="match status" value="1"/>
</dbReference>
<dbReference type="GO" id="GO:0008270">
    <property type="term" value="F:zinc ion binding"/>
    <property type="evidence" value="ECO:0007669"/>
    <property type="project" value="UniProtKB-KW"/>
</dbReference>
<feature type="domain" description="SPX" evidence="20">
    <location>
        <begin position="552"/>
        <end position="735"/>
    </location>
</feature>
<dbReference type="PROSITE" id="PS50088">
    <property type="entry name" value="ANK_REPEAT"/>
    <property type="match status" value="6"/>
</dbReference>
<feature type="domain" description="GP-PDE" evidence="21">
    <location>
        <begin position="1327"/>
        <end position="1627"/>
    </location>
</feature>
<evidence type="ECO:0000256" key="12">
    <source>
        <dbReference type="ARBA" id="ARBA00022989"/>
    </source>
</evidence>
<keyword evidence="9" id="KW-0863">Zinc-finger</keyword>
<evidence type="ECO:0000259" key="20">
    <source>
        <dbReference type="PROSITE" id="PS51382"/>
    </source>
</evidence>
<keyword evidence="14" id="KW-0472">Membrane</keyword>
<keyword evidence="10" id="KW-0862">Zinc</keyword>
<feature type="repeat" description="ANK" evidence="18">
    <location>
        <begin position="973"/>
        <end position="998"/>
    </location>
</feature>
<dbReference type="InterPro" id="IPR036770">
    <property type="entry name" value="Ankyrin_rpt-contain_sf"/>
</dbReference>
<dbReference type="Pfam" id="PF25329">
    <property type="entry name" value="C2_GDE1"/>
    <property type="match status" value="1"/>
</dbReference>
<dbReference type="GO" id="GO:0016562">
    <property type="term" value="P:protein import into peroxisome matrix, receptor recycling"/>
    <property type="evidence" value="ECO:0007669"/>
    <property type="project" value="UniProtKB-ARBA"/>
</dbReference>
<dbReference type="InterPro" id="IPR017375">
    <property type="entry name" value="PEX12"/>
</dbReference>